<comment type="caution">
    <text evidence="2">The sequence shown here is derived from an EMBL/GenBank/DDBJ whole genome shotgun (WGS) entry which is preliminary data.</text>
</comment>
<feature type="transmembrane region" description="Helical" evidence="1">
    <location>
        <begin position="359"/>
        <end position="379"/>
    </location>
</feature>
<dbReference type="Proteomes" id="UP000017837">
    <property type="component" value="Unassembled WGS sequence"/>
</dbReference>
<proteinExistence type="predicted"/>
<gene>
    <name evidence="2" type="ORF">ABENE_19300</name>
</gene>
<feature type="transmembrane region" description="Helical" evidence="1">
    <location>
        <begin position="391"/>
        <end position="411"/>
    </location>
</feature>
<name>V4PA80_9CAUL</name>
<dbReference type="AlphaFoldDB" id="V4PA80"/>
<keyword evidence="3" id="KW-1185">Reference proteome</keyword>
<dbReference type="eggNOG" id="COG4949">
    <property type="taxonomic scope" value="Bacteria"/>
</dbReference>
<dbReference type="InterPro" id="IPR021830">
    <property type="entry name" value="DUF3422"/>
</dbReference>
<organism evidence="2 3">
    <name type="scientific">Asticcacaulis benevestitus DSM 16100 = ATCC BAA-896</name>
    <dbReference type="NCBI Taxonomy" id="1121022"/>
    <lineage>
        <taxon>Bacteria</taxon>
        <taxon>Pseudomonadati</taxon>
        <taxon>Pseudomonadota</taxon>
        <taxon>Alphaproteobacteria</taxon>
        <taxon>Caulobacterales</taxon>
        <taxon>Caulobacteraceae</taxon>
        <taxon>Asticcacaulis</taxon>
    </lineage>
</organism>
<dbReference type="OrthoDB" id="9767470at2"/>
<sequence length="423" mass="48277">MMSPSDHNLRRTLSDLMHERSLPIYKTPVAVRSWVYLVPDDQREAETAWIDSLEPGEADRWRLARIGETHGSIWERHGEFSTWLRFDNDISMDAATKTELGFCRIRTADFDWLEGAPGEVFRSVEISVLPYEPKEAQLQKVIDLTQAVCCDVFDGAARIWSDFRMHAKEDKLGAGRIYVQDKGLENDEASRLLQTLIEIGHYRKLALLGFPVARNLMGWLKDAEARLAVLTSDMASQSASQEQILERLMALSAEVEQRVNAVRFRQGATDAYARLTEDRLVSLRETRVAGFSTMQEFIERRLQPAMRTCEAASRRLDDISTRIGRVSDLLRARISISLEVQNQGLLRSMNVRSKLQMKLSALVEGLSVFAVSYYIFNLVKYIIDPLFDPHLAHLIYAPLILLIVGLAWWFIHQRKKSIGHADA</sequence>
<evidence type="ECO:0000313" key="2">
    <source>
        <dbReference type="EMBL" id="ESQ84966.1"/>
    </source>
</evidence>
<keyword evidence="1" id="KW-0472">Membrane</keyword>
<dbReference type="STRING" id="1121022.GCA_000376105_03941"/>
<keyword evidence="1" id="KW-1133">Transmembrane helix</keyword>
<dbReference type="RefSeq" id="WP_018083625.1">
    <property type="nucleotide sequence ID" value="NZ_AQWM01000038.1"/>
</dbReference>
<evidence type="ECO:0000313" key="3">
    <source>
        <dbReference type="Proteomes" id="UP000017837"/>
    </source>
</evidence>
<evidence type="ECO:0000256" key="1">
    <source>
        <dbReference type="SAM" id="Phobius"/>
    </source>
</evidence>
<reference evidence="2 3" key="1">
    <citation type="journal article" date="2014" name="Nature">
        <title>Sequential evolution of bacterial morphology by co-option of a developmental regulator.</title>
        <authorList>
            <person name="Jiang C."/>
            <person name="Brown P.J."/>
            <person name="Ducret A."/>
            <person name="Brun Y.V."/>
        </authorList>
    </citation>
    <scope>NUCLEOTIDE SEQUENCE [LARGE SCALE GENOMIC DNA]</scope>
    <source>
        <strain evidence="2 3">DSM 16100</strain>
    </source>
</reference>
<dbReference type="Pfam" id="PF11902">
    <property type="entry name" value="DUF3422"/>
    <property type="match status" value="1"/>
</dbReference>
<dbReference type="PATRIC" id="fig|1121022.4.peg.3955"/>
<keyword evidence="1" id="KW-0812">Transmembrane</keyword>
<accession>V4PA80</accession>
<evidence type="ECO:0008006" key="4">
    <source>
        <dbReference type="Google" id="ProtNLM"/>
    </source>
</evidence>
<dbReference type="EMBL" id="AWGB01000062">
    <property type="protein sequence ID" value="ESQ84966.1"/>
    <property type="molecule type" value="Genomic_DNA"/>
</dbReference>
<protein>
    <recommendedName>
        <fullName evidence="4">DUF3422 domain-containing protein</fullName>
    </recommendedName>
</protein>